<organism evidence="2 3">
    <name type="scientific">Chryseobacterium gallinarum</name>
    <dbReference type="NCBI Taxonomy" id="1324352"/>
    <lineage>
        <taxon>Bacteria</taxon>
        <taxon>Pseudomonadati</taxon>
        <taxon>Bacteroidota</taxon>
        <taxon>Flavobacteriia</taxon>
        <taxon>Flavobacteriales</taxon>
        <taxon>Weeksellaceae</taxon>
        <taxon>Chryseobacterium group</taxon>
        <taxon>Chryseobacterium</taxon>
    </lineage>
</organism>
<dbReference type="KEGG" id="cgn:OK18_18360"/>
<evidence type="ECO:0000313" key="2">
    <source>
        <dbReference type="EMBL" id="AKK74304.1"/>
    </source>
</evidence>
<feature type="transmembrane region" description="Helical" evidence="1">
    <location>
        <begin position="43"/>
        <end position="63"/>
    </location>
</feature>
<dbReference type="STRING" id="1324352.OK18_18360"/>
<dbReference type="OrthoDB" id="764986at2"/>
<protein>
    <submittedName>
        <fullName evidence="2">Membrane protein</fullName>
    </submittedName>
</protein>
<accession>A0A0G3M5Z9</accession>
<reference evidence="2 3" key="1">
    <citation type="submission" date="2014-11" db="EMBL/GenBank/DDBJ databases">
        <authorList>
            <person name="Park G.-S."/>
            <person name="Hong S.-J."/>
            <person name="Jung B.K."/>
            <person name="Khan A.R."/>
            <person name="Kwak Y."/>
            <person name="Shin J.-H."/>
        </authorList>
    </citation>
    <scope>NUCLEOTIDE SEQUENCE [LARGE SCALE GENOMIC DNA]</scope>
    <source>
        <strain evidence="2 3">DSM 27622</strain>
    </source>
</reference>
<sequence>MEEKLPKIYSKKSILGFSIFLSTLFGGVLLFQNLLDVDKKKEAYTVLGVSIVITILTGIIVNIPDKPISALAYVCGFAGGILLSDYFVPKYFPNEPEYPKKPIWKPLIIGIIIVVILVALAIYSASAENSY</sequence>
<keyword evidence="1" id="KW-0812">Transmembrane</keyword>
<keyword evidence="1" id="KW-1133">Transmembrane helix</keyword>
<dbReference type="EMBL" id="CP009928">
    <property type="protein sequence ID" value="AKK74304.1"/>
    <property type="molecule type" value="Genomic_DNA"/>
</dbReference>
<feature type="transmembrane region" description="Helical" evidence="1">
    <location>
        <begin position="12"/>
        <end position="31"/>
    </location>
</feature>
<proteinExistence type="predicted"/>
<keyword evidence="1" id="KW-0472">Membrane</keyword>
<feature type="transmembrane region" description="Helical" evidence="1">
    <location>
        <begin position="107"/>
        <end position="125"/>
    </location>
</feature>
<name>A0A0G3M5Z9_CHRGL</name>
<dbReference type="PATRIC" id="fig|1324352.5.peg.3844"/>
<gene>
    <name evidence="2" type="ORF">OK18_18360</name>
</gene>
<feature type="transmembrane region" description="Helical" evidence="1">
    <location>
        <begin position="70"/>
        <end position="87"/>
    </location>
</feature>
<dbReference type="AlphaFoldDB" id="A0A0G3M5Z9"/>
<evidence type="ECO:0000313" key="3">
    <source>
        <dbReference type="Proteomes" id="UP000035213"/>
    </source>
</evidence>
<evidence type="ECO:0000256" key="1">
    <source>
        <dbReference type="SAM" id="Phobius"/>
    </source>
</evidence>
<dbReference type="RefSeq" id="WP_053328947.1">
    <property type="nucleotide sequence ID" value="NZ_CP009928.1"/>
</dbReference>
<dbReference type="Proteomes" id="UP000035213">
    <property type="component" value="Chromosome"/>
</dbReference>